<keyword evidence="2" id="KW-1133">Transmembrane helix</keyword>
<feature type="region of interest" description="Disordered" evidence="1">
    <location>
        <begin position="1"/>
        <end position="38"/>
    </location>
</feature>
<evidence type="ECO:0000256" key="2">
    <source>
        <dbReference type="SAM" id="Phobius"/>
    </source>
</evidence>
<dbReference type="EMBL" id="CANTFM010000225">
    <property type="protein sequence ID" value="CAI5715549.1"/>
    <property type="molecule type" value="Genomic_DNA"/>
</dbReference>
<proteinExistence type="predicted"/>
<feature type="transmembrane region" description="Helical" evidence="2">
    <location>
        <begin position="102"/>
        <end position="126"/>
    </location>
</feature>
<name>A0AAV0TA25_9STRA</name>
<keyword evidence="2" id="KW-0472">Membrane</keyword>
<feature type="transmembrane region" description="Helical" evidence="2">
    <location>
        <begin position="146"/>
        <end position="175"/>
    </location>
</feature>
<organism evidence="4 5">
    <name type="scientific">Peronospora destructor</name>
    <dbReference type="NCBI Taxonomy" id="86335"/>
    <lineage>
        <taxon>Eukaryota</taxon>
        <taxon>Sar</taxon>
        <taxon>Stramenopiles</taxon>
        <taxon>Oomycota</taxon>
        <taxon>Peronosporomycetes</taxon>
        <taxon>Peronosporales</taxon>
        <taxon>Peronosporaceae</taxon>
        <taxon>Peronospora</taxon>
    </lineage>
</organism>
<feature type="domain" description="Sulfatase N-terminal" evidence="3">
    <location>
        <begin position="406"/>
        <end position="735"/>
    </location>
</feature>
<dbReference type="InterPro" id="IPR052701">
    <property type="entry name" value="GAG_Ulvan_Degrading_Sulfatases"/>
</dbReference>
<sequence length="848" mass="95817">MMESLRFVGTSTQDQGSMRHRFSEPLDTSDEEIEMPVSKKAQPRTESTKILWITDVVTCPWFGWLFVFAFLLSCFSAGRCIALKALATMYGSPQAYTVFFKFAALSLGFMEDFVCTTYVACVLWLFDMLKLAVVKRWSPRNHELLVRVISNIATFTVSWVLFVVVIVPFALDLLLVISRNMRFSMDFLATLIREKRHLKDAPISTEDFQRAYMTVALLVATATGFALVRTCASWADLACWNPTHLIVIPVKNRGQNGTGKVVKRAKYVEVALEEGQDVAKHELSPVNKSRRYGELIVSYAIQVVVLFVGLVVIPAIVVVVRYVFSPVVAYAALNATLNELFGHALQPSAATDATYTNVNSSLSWMETYIHPTERYQVFDNDSLYRLTTGFRGDLAFDVDVSTDNPPNVLVIVVESFRFRDSHYLVGKDDPSNVYKDTNLTITPNFDRWAKHGVGLRNLWTSIPTSRSVESILFAQVPYDSAAKSGITGGRNGTKLAGLPQLFSAKGYETFFYTGCSITLDEWDIFFPTHGYDTVWDVNQVKKLAENDLNISHTDWSGKEKRAYGWGVHDDLNFEILGDLLVNKTSKQNQRMANGEPKMPLFLTHYTTSSHSPFVNLPTWYAKSKKPDFSALYDGEKHAQEIRQYYEARYFTDMQLGKFLDRMKDKGILEDTIVVIMGDHGAAPEVDIIYNEEESVTRVPGAIIAEGRLGKAAGLLIEDAVEHYDILNTLADITGVPEGGFIQTGIGRSLKRNVTFGERAVYSNMPGRRLSVVRGNQRLRYDNVMDTMLLHNIETDYSMLDDLFPTLSFKEQTEWGIWRKNGRYITEYYKKRWDGNCLLATNCTSKTSE</sequence>
<dbReference type="CDD" id="cd16015">
    <property type="entry name" value="LTA_synthase"/>
    <property type="match status" value="1"/>
</dbReference>
<comment type="caution">
    <text evidence="4">The sequence shown here is derived from an EMBL/GenBank/DDBJ whole genome shotgun (WGS) entry which is preliminary data.</text>
</comment>
<dbReference type="Gene3D" id="3.40.720.10">
    <property type="entry name" value="Alkaline Phosphatase, subunit A"/>
    <property type="match status" value="1"/>
</dbReference>
<accession>A0AAV0TA25</accession>
<feature type="transmembrane region" description="Helical" evidence="2">
    <location>
        <begin position="61"/>
        <end position="82"/>
    </location>
</feature>
<evidence type="ECO:0000256" key="1">
    <source>
        <dbReference type="SAM" id="MobiDB-lite"/>
    </source>
</evidence>
<dbReference type="SUPFAM" id="SSF53649">
    <property type="entry name" value="Alkaline phosphatase-like"/>
    <property type="match status" value="1"/>
</dbReference>
<dbReference type="AlphaFoldDB" id="A0AAV0TA25"/>
<evidence type="ECO:0000259" key="3">
    <source>
        <dbReference type="Pfam" id="PF00884"/>
    </source>
</evidence>
<dbReference type="Pfam" id="PF00884">
    <property type="entry name" value="Sulfatase"/>
    <property type="match status" value="1"/>
</dbReference>
<dbReference type="InterPro" id="IPR017850">
    <property type="entry name" value="Alkaline_phosphatase_core_sf"/>
</dbReference>
<feature type="transmembrane region" description="Helical" evidence="2">
    <location>
        <begin position="296"/>
        <end position="324"/>
    </location>
</feature>
<gene>
    <name evidence="4" type="ORF">PDE001_LOCUS1343</name>
</gene>
<keyword evidence="5" id="KW-1185">Reference proteome</keyword>
<evidence type="ECO:0000313" key="5">
    <source>
        <dbReference type="Proteomes" id="UP001162029"/>
    </source>
</evidence>
<evidence type="ECO:0000313" key="4">
    <source>
        <dbReference type="EMBL" id="CAI5715549.1"/>
    </source>
</evidence>
<dbReference type="InterPro" id="IPR000917">
    <property type="entry name" value="Sulfatase_N"/>
</dbReference>
<dbReference type="Proteomes" id="UP001162029">
    <property type="component" value="Unassembled WGS sequence"/>
</dbReference>
<dbReference type="PANTHER" id="PTHR43751:SF3">
    <property type="entry name" value="SULFATASE N-TERMINAL DOMAIN-CONTAINING PROTEIN"/>
    <property type="match status" value="1"/>
</dbReference>
<protein>
    <recommendedName>
        <fullName evidence="3">Sulfatase N-terminal domain-containing protein</fullName>
    </recommendedName>
</protein>
<reference evidence="4" key="1">
    <citation type="submission" date="2022-12" db="EMBL/GenBank/DDBJ databases">
        <authorList>
            <person name="Webb A."/>
        </authorList>
    </citation>
    <scope>NUCLEOTIDE SEQUENCE</scope>
    <source>
        <strain evidence="4">Pd1</strain>
    </source>
</reference>
<dbReference type="PANTHER" id="PTHR43751">
    <property type="entry name" value="SULFATASE"/>
    <property type="match status" value="1"/>
</dbReference>
<keyword evidence="2" id="KW-0812">Transmembrane</keyword>